<dbReference type="PROSITE" id="PS50297">
    <property type="entry name" value="ANK_REP_REGION"/>
    <property type="match status" value="2"/>
</dbReference>
<organism evidence="1 2">
    <name type="scientific">Paramuricea clavata</name>
    <name type="common">Red gorgonian</name>
    <name type="synonym">Violescent sea-whip</name>
    <dbReference type="NCBI Taxonomy" id="317549"/>
    <lineage>
        <taxon>Eukaryota</taxon>
        <taxon>Metazoa</taxon>
        <taxon>Cnidaria</taxon>
        <taxon>Anthozoa</taxon>
        <taxon>Octocorallia</taxon>
        <taxon>Malacalcyonacea</taxon>
        <taxon>Plexauridae</taxon>
        <taxon>Paramuricea</taxon>
    </lineage>
</organism>
<dbReference type="InterPro" id="IPR002110">
    <property type="entry name" value="Ankyrin_rpt"/>
</dbReference>
<name>A0A7D9IDV3_PARCT</name>
<dbReference type="InterPro" id="IPR036770">
    <property type="entry name" value="Ankyrin_rpt-contain_sf"/>
</dbReference>
<protein>
    <submittedName>
        <fullName evidence="1">Phosphatase 1 regulatory subunit 27-like</fullName>
    </submittedName>
</protein>
<evidence type="ECO:0000313" key="2">
    <source>
        <dbReference type="Proteomes" id="UP001152795"/>
    </source>
</evidence>
<proteinExistence type="predicted"/>
<keyword evidence="2" id="KW-1185">Reference proteome</keyword>
<dbReference type="PANTHER" id="PTHR24176">
    <property type="entry name" value="ANKYRIN REPEAT DOMAIN-CONTAINING PROTEIN 31-RELATED"/>
    <property type="match status" value="1"/>
</dbReference>
<dbReference type="Pfam" id="PF12796">
    <property type="entry name" value="Ank_2"/>
    <property type="match status" value="1"/>
</dbReference>
<dbReference type="PROSITE" id="PS50088">
    <property type="entry name" value="ANK_REPEAT"/>
    <property type="match status" value="2"/>
</dbReference>
<dbReference type="InterPro" id="IPR042334">
    <property type="entry name" value="ANKRD31"/>
</dbReference>
<dbReference type="EMBL" id="CACRXK020005985">
    <property type="protein sequence ID" value="CAB4007991.1"/>
    <property type="molecule type" value="Genomic_DNA"/>
</dbReference>
<accession>A0A7D9IDV3</accession>
<reference evidence="1" key="1">
    <citation type="submission" date="2020-04" db="EMBL/GenBank/DDBJ databases">
        <authorList>
            <person name="Alioto T."/>
            <person name="Alioto T."/>
            <person name="Gomez Garrido J."/>
        </authorList>
    </citation>
    <scope>NUCLEOTIDE SEQUENCE</scope>
    <source>
        <strain evidence="1">A484AB</strain>
    </source>
</reference>
<comment type="caution">
    <text evidence="1">The sequence shown here is derived from an EMBL/GenBank/DDBJ whole genome shotgun (WGS) entry which is preliminary data.</text>
</comment>
<dbReference type="PANTHER" id="PTHR24176:SF14">
    <property type="entry name" value="ANKYRIN REPEAT DOMAIN-CONTAINING PROTEIN 31"/>
    <property type="match status" value="1"/>
</dbReference>
<dbReference type="AlphaFoldDB" id="A0A7D9IDV3"/>
<sequence length="157" mass="17905">MREDSWLYQRMNGEENKLPFPEECIINETIPGHDADKEIEDILSKRHVYDVNSLNEFGHTPLSTAAYAGSIKYVKLLIELGAEVLLKDSDGWTALHFAMATKNYEIAKFLMSVGADTKELTNDGQKPLDFVKDKNTRIFLAKYGERCVMSNMRTSYC</sequence>
<dbReference type="Proteomes" id="UP001152795">
    <property type="component" value="Unassembled WGS sequence"/>
</dbReference>
<dbReference type="SMART" id="SM00248">
    <property type="entry name" value="ANK"/>
    <property type="match status" value="2"/>
</dbReference>
<dbReference type="OrthoDB" id="71307at2759"/>
<gene>
    <name evidence="1" type="ORF">PACLA_8A052725</name>
</gene>
<dbReference type="Gene3D" id="1.25.40.20">
    <property type="entry name" value="Ankyrin repeat-containing domain"/>
    <property type="match status" value="1"/>
</dbReference>
<dbReference type="SUPFAM" id="SSF48403">
    <property type="entry name" value="Ankyrin repeat"/>
    <property type="match status" value="1"/>
</dbReference>
<evidence type="ECO:0000313" key="1">
    <source>
        <dbReference type="EMBL" id="CAB4007991.1"/>
    </source>
</evidence>